<sequence>MKTETRLKFNAFLDAIGRANGVRDVSQKFSVAPGVERVIRDQLSESSDFLKLINIEPVTEGSGEKLGLGVGSPIASRTDTKSEEREPQELEPGEPDLYVCQQTNFDTTTRYTTVDALAASPDFQARMRKAVMHRIALDRIMIGWNGENAARKTNRATYPLLQDVNVGWLEKVRLNKPTALMGYQSDGQSDGEDITVGEGGQYPNLDSLVFECMGSLLDPWNVGAQDLIVILGRELWVKHGLSLYSAANNAATELNALNLLYANQLIGGLRPVLVPFVPPRGLVVTSFDNLSIYYQSGGMRRAIIDNPKRDRVEEYFSSNDAYVVEDYGKFAGVRSTAIKLKSASGEWV</sequence>
<dbReference type="NCBIfam" id="TIGR01551">
    <property type="entry name" value="major_capsid_P2"/>
    <property type="match status" value="1"/>
</dbReference>
<dbReference type="AlphaFoldDB" id="A0AA95H2Q8"/>
<gene>
    <name evidence="2" type="ORF">QJT80_10260</name>
</gene>
<dbReference type="KEGG" id="tdu:QJT80_10260"/>
<feature type="compositionally biased region" description="Basic and acidic residues" evidence="1">
    <location>
        <begin position="78"/>
        <end position="88"/>
    </location>
</feature>
<evidence type="ECO:0000256" key="1">
    <source>
        <dbReference type="SAM" id="MobiDB-lite"/>
    </source>
</evidence>
<name>A0AA95H2Q8_9GAMM</name>
<dbReference type="InterPro" id="IPR006441">
    <property type="entry name" value="Phage_P2_GpN"/>
</dbReference>
<accession>A0AA95H2Q8</accession>
<dbReference type="EMBL" id="CP124755">
    <property type="protein sequence ID" value="WGZ89886.1"/>
    <property type="molecule type" value="Genomic_DNA"/>
</dbReference>
<reference evidence="2" key="1">
    <citation type="journal article" date="2023" name="Int. J. Mol. Sci.">
        <title>Metagenomics Revealed a New Genus 'Candidatus Thiocaldithrix dubininis' gen. nov., sp. nov. and a New Species 'Candidatus Thiothrix putei' sp. nov. in the Family Thiotrichaceae, Some Members of Which Have Traits of Both Na+- and H+-Motive Energetics.</title>
        <authorList>
            <person name="Ravin N.V."/>
            <person name="Muntyan M.S."/>
            <person name="Smolyakov D.D."/>
            <person name="Rudenko T.S."/>
            <person name="Beletsky A.V."/>
            <person name="Mardanov A.V."/>
            <person name="Grabovich M.Y."/>
        </authorList>
    </citation>
    <scope>NUCLEOTIDE SEQUENCE</scope>
    <source>
        <strain evidence="2">GKL-01</strain>
    </source>
</reference>
<protein>
    <submittedName>
        <fullName evidence="2">Phage major capsid protein, P2 family</fullName>
    </submittedName>
</protein>
<dbReference type="Pfam" id="PF05125">
    <property type="entry name" value="Phage_cap_P2"/>
    <property type="match status" value="1"/>
</dbReference>
<proteinExistence type="predicted"/>
<dbReference type="Proteomes" id="UP001300672">
    <property type="component" value="Chromosome"/>
</dbReference>
<evidence type="ECO:0000313" key="2">
    <source>
        <dbReference type="EMBL" id="WGZ89886.1"/>
    </source>
</evidence>
<feature type="region of interest" description="Disordered" evidence="1">
    <location>
        <begin position="64"/>
        <end position="93"/>
    </location>
</feature>
<reference evidence="2" key="2">
    <citation type="submission" date="2023-04" db="EMBL/GenBank/DDBJ databases">
        <authorList>
            <person name="Beletskiy A.V."/>
            <person name="Mardanov A.V."/>
            <person name="Ravin N.V."/>
        </authorList>
    </citation>
    <scope>NUCLEOTIDE SEQUENCE</scope>
    <source>
        <strain evidence="2">GKL-01</strain>
    </source>
</reference>
<organism evidence="2">
    <name type="scientific">Candidatus Thiocaldithrix dubininis</name>
    <dbReference type="NCBI Taxonomy" id="3080823"/>
    <lineage>
        <taxon>Bacteria</taxon>
        <taxon>Pseudomonadati</taxon>
        <taxon>Pseudomonadota</taxon>
        <taxon>Gammaproteobacteria</taxon>
        <taxon>Thiotrichales</taxon>
        <taxon>Thiotrichaceae</taxon>
        <taxon>Candidatus Thiocaldithrix</taxon>
    </lineage>
</organism>